<feature type="domain" description="DUF5703" evidence="3">
    <location>
        <begin position="477"/>
        <end position="611"/>
    </location>
</feature>
<dbReference type="OrthoDB" id="9796689at2"/>
<dbReference type="SUPFAM" id="SSF48208">
    <property type="entry name" value="Six-hairpin glycosidases"/>
    <property type="match status" value="1"/>
</dbReference>
<accession>A0A4R8DHB7</accession>
<dbReference type="InterPro" id="IPR054363">
    <property type="entry name" value="GH95_cat"/>
</dbReference>
<dbReference type="InterPro" id="IPR013830">
    <property type="entry name" value="SGNH_hydro"/>
</dbReference>
<dbReference type="Gene3D" id="3.40.50.1820">
    <property type="entry name" value="alpha/beta hydrolase"/>
    <property type="match status" value="1"/>
</dbReference>
<dbReference type="InterPro" id="IPR012341">
    <property type="entry name" value="6hp_glycosidase-like_sf"/>
</dbReference>
<dbReference type="GO" id="GO:0004560">
    <property type="term" value="F:alpha-L-fucosidase activity"/>
    <property type="evidence" value="ECO:0007669"/>
    <property type="project" value="TreeGrafter"/>
</dbReference>
<protein>
    <submittedName>
        <fullName evidence="5">Lysophospholipase L1-like esterase</fullName>
    </submittedName>
</protein>
<dbReference type="Gene3D" id="3.40.50.1110">
    <property type="entry name" value="SGNH hydrolase"/>
    <property type="match status" value="1"/>
</dbReference>
<dbReference type="GO" id="GO:0016788">
    <property type="term" value="F:hydrolase activity, acting on ester bonds"/>
    <property type="evidence" value="ECO:0007669"/>
    <property type="project" value="UniProtKB-ARBA"/>
</dbReference>
<dbReference type="SUPFAM" id="SSF53474">
    <property type="entry name" value="alpha/beta-Hydrolases"/>
    <property type="match status" value="1"/>
</dbReference>
<evidence type="ECO:0000259" key="2">
    <source>
        <dbReference type="Pfam" id="PF13472"/>
    </source>
</evidence>
<dbReference type="PANTHER" id="PTHR31084">
    <property type="entry name" value="ALPHA-L-FUCOSIDASE 2"/>
    <property type="match status" value="1"/>
</dbReference>
<dbReference type="Gene3D" id="2.60.40.1180">
    <property type="entry name" value="Golgi alpha-mannosidase II"/>
    <property type="match status" value="1"/>
</dbReference>
<dbReference type="AlphaFoldDB" id="A0A4R8DHB7"/>
<feature type="chain" id="PRO_5020476756" evidence="1">
    <location>
        <begin position="19"/>
        <end position="1131"/>
    </location>
</feature>
<dbReference type="PANTHER" id="PTHR31084:SF0">
    <property type="entry name" value="ALPHA-L-FUCOSIDASE 2"/>
    <property type="match status" value="1"/>
</dbReference>
<dbReference type="RefSeq" id="WP_133998236.1">
    <property type="nucleotide sequence ID" value="NZ_SODV01000002.1"/>
</dbReference>
<feature type="domain" description="Glycosyl hydrolase family 95 catalytic" evidence="4">
    <location>
        <begin position="756"/>
        <end position="952"/>
    </location>
</feature>
<gene>
    <name evidence="5" type="ORF">EDB95_4761</name>
</gene>
<name>A0A4R8DHB7_9BACT</name>
<dbReference type="SUPFAM" id="SSF52266">
    <property type="entry name" value="SGNH hydrolase"/>
    <property type="match status" value="1"/>
</dbReference>
<dbReference type="InterPro" id="IPR043757">
    <property type="entry name" value="DUF5703_N"/>
</dbReference>
<organism evidence="5 6">
    <name type="scientific">Dinghuibacter silviterrae</name>
    <dbReference type="NCBI Taxonomy" id="1539049"/>
    <lineage>
        <taxon>Bacteria</taxon>
        <taxon>Pseudomonadati</taxon>
        <taxon>Bacteroidota</taxon>
        <taxon>Chitinophagia</taxon>
        <taxon>Chitinophagales</taxon>
        <taxon>Chitinophagaceae</taxon>
        <taxon>Dinghuibacter</taxon>
    </lineage>
</organism>
<evidence type="ECO:0000259" key="4">
    <source>
        <dbReference type="Pfam" id="PF22124"/>
    </source>
</evidence>
<dbReference type="InterPro" id="IPR029058">
    <property type="entry name" value="AB_hydrolase_fold"/>
</dbReference>
<reference evidence="5 6" key="1">
    <citation type="submission" date="2019-03" db="EMBL/GenBank/DDBJ databases">
        <title>Genomic Encyclopedia of Type Strains, Phase IV (KMG-IV): sequencing the most valuable type-strain genomes for metagenomic binning, comparative biology and taxonomic classification.</title>
        <authorList>
            <person name="Goeker M."/>
        </authorList>
    </citation>
    <scope>NUCLEOTIDE SEQUENCE [LARGE SCALE GENOMIC DNA]</scope>
    <source>
        <strain evidence="5 6">DSM 100059</strain>
    </source>
</reference>
<dbReference type="GO" id="GO:0005975">
    <property type="term" value="P:carbohydrate metabolic process"/>
    <property type="evidence" value="ECO:0007669"/>
    <property type="project" value="InterPro"/>
</dbReference>
<keyword evidence="1" id="KW-0732">Signal</keyword>
<dbReference type="Pfam" id="PF18961">
    <property type="entry name" value="DUF5703_N"/>
    <property type="match status" value="2"/>
</dbReference>
<dbReference type="Pfam" id="PF22124">
    <property type="entry name" value="Glyco_hydro_95_cat"/>
    <property type="match status" value="1"/>
</dbReference>
<dbReference type="EMBL" id="SODV01000002">
    <property type="protein sequence ID" value="TDW96925.1"/>
    <property type="molecule type" value="Genomic_DNA"/>
</dbReference>
<evidence type="ECO:0000259" key="3">
    <source>
        <dbReference type="Pfam" id="PF18961"/>
    </source>
</evidence>
<evidence type="ECO:0000313" key="5">
    <source>
        <dbReference type="EMBL" id="TDW96925.1"/>
    </source>
</evidence>
<proteinExistence type="predicted"/>
<evidence type="ECO:0000256" key="1">
    <source>
        <dbReference type="SAM" id="SignalP"/>
    </source>
</evidence>
<feature type="domain" description="DUF5703" evidence="3">
    <location>
        <begin position="649"/>
        <end position="702"/>
    </location>
</feature>
<dbReference type="InterPro" id="IPR036514">
    <property type="entry name" value="SGNH_hydro_sf"/>
</dbReference>
<dbReference type="InterPro" id="IPR008928">
    <property type="entry name" value="6-hairpin_glycosidase_sf"/>
</dbReference>
<comment type="caution">
    <text evidence="5">The sequence shown here is derived from an EMBL/GenBank/DDBJ whole genome shotgun (WGS) entry which is preliminary data.</text>
</comment>
<evidence type="ECO:0000313" key="6">
    <source>
        <dbReference type="Proteomes" id="UP000294498"/>
    </source>
</evidence>
<dbReference type="Gene3D" id="1.50.10.10">
    <property type="match status" value="1"/>
</dbReference>
<feature type="signal peptide" evidence="1">
    <location>
        <begin position="1"/>
        <end position="18"/>
    </location>
</feature>
<dbReference type="Proteomes" id="UP000294498">
    <property type="component" value="Unassembled WGS sequence"/>
</dbReference>
<dbReference type="InterPro" id="IPR013780">
    <property type="entry name" value="Glyco_hydro_b"/>
</dbReference>
<dbReference type="Pfam" id="PF13472">
    <property type="entry name" value="Lipase_GDSL_2"/>
    <property type="match status" value="1"/>
</dbReference>
<keyword evidence="6" id="KW-1185">Reference proteome</keyword>
<feature type="domain" description="SGNH hydrolase-type esterase" evidence="2">
    <location>
        <begin position="24"/>
        <end position="194"/>
    </location>
</feature>
<sequence>MHKYWIVCLLLAAQVATAETRVACIGASITYGYGLQNRERESYPRQLEEMLGPGYKVMNYGVSSATTLRKGDLPYASTAGYREALAWNPDIVIIDLGGNDAKLINRVHLDEFKADAEAMIRSFQAHARVILLDPLPSFETDSTGIWDPVIRGQVIPLLEQAAFDTHCELLDLHSLMIDHGDWMLDRVHPNVEGATLMARRVYEDIASPRDDAFDPFANLGVPYTVSSFHGYDCADFTLNGRSCKVVRPKRAAPGYPHAVPGHPWIWRARFWGHEPQTDIALLERGYTLVYEDVAELFGNDEALARWADFYALLQRDGLSRKAVLEGMSRGGVYVFNWAARHPETVASVYVDNPVLDLRSWPGGLGRSKAAHAERTALLADYHLDSAGLRDFHGSPIDKVPQIVRGRYPILILCADADSLVPPAENTLPFEKKVRALGGQITVLHKPGFGHHPHSFPNPTRIVDFIQSAASDPYTLDWTVPGPTSAASMPLGNGDIGLNVWVEPGGDLCFYIAKTDAWGAQTEAGWDSWMKTGGVLMKLGEVRVSVRPRGGTDTAQLSDGFHQILRLRDGAILIHEGSADLRVWVDANRPVIHVDAQNAQLKATLVDWRLSHGDTLLNGPEQIWYHRNPDDADPHLAGRTFGAMIKTTGNGLSIYPYTQAQGSPAQWLAGLHRLVKRVDAVPEEQAWAAHLAWWKAFWNRSWIRVRGGLDGEAVTQGYVLQRFVTACAGRGTYPIKFNGSIFTVEDPAGKGNPDFRAWGGQYWFQNTRPMYWPLLESGDFDMMRPLFGMYRHMLAANAAQVTQYYHHGGAYFQETAPFWGGLSYAGPDAEALWTRHYFTPILELSMMMLDYYAYTGDKAFARDTLIPIARAGLEFFSKHFGRDSAGKLLLDPDNSIEMFWKAHDPAPDLAGLHAVLQKMLDLPAGLATDADRTAWQRLYAQLPELPVGVKDGQPVLLPYTGPQTVKGHNLENPELYAVYPFRLFGLNRPNLDLALHTFAARRFTEPGCWVQDPIQAAMLGLADVARYYVAYNLTRKDPFLAFPAFWATGHDYKPDEDNGGNGENGLQQMVLQSDGQKILLLPAWPADWDADFKLHAPGNTTVEGTIEAGHLTNLVVTPASRRADVVVKNTYF</sequence>